<keyword evidence="3 7" id="KW-0489">Methyltransferase</keyword>
<proteinExistence type="predicted"/>
<dbReference type="GO" id="GO:0006370">
    <property type="term" value="P:7-methylguanosine mRNA capping"/>
    <property type="evidence" value="ECO:0007669"/>
    <property type="project" value="TreeGrafter"/>
</dbReference>
<dbReference type="Pfam" id="PF01728">
    <property type="entry name" value="FtsJ"/>
    <property type="match status" value="1"/>
</dbReference>
<keyword evidence="5 7" id="KW-0949">S-adenosyl-L-methionine</keyword>
<comment type="catalytic activity">
    <reaction evidence="6">
        <text>a 5'-end (N(7)-methyl 5'-triphosphoguanosine)-(2'-O-methyl-ribonucleoside)-(ribonucleotide) in mRNA + S-adenosyl-L-methionine = a 5'-end (N(7)-methyl 5'-triphosphoguanosine)-(2'-O-methyl-ribonucleoside)-(2'-O-methyl-ribonucleotide) in mRNA + S-adenosyl-L-homocysteine + H(+)</text>
        <dbReference type="Rhea" id="RHEA:67024"/>
        <dbReference type="Rhea" id="RHEA-COMP:17169"/>
        <dbReference type="Rhea" id="RHEA-COMP:17170"/>
        <dbReference type="ChEBI" id="CHEBI:15378"/>
        <dbReference type="ChEBI" id="CHEBI:57856"/>
        <dbReference type="ChEBI" id="CHEBI:59789"/>
        <dbReference type="ChEBI" id="CHEBI:167612"/>
        <dbReference type="ChEBI" id="CHEBI:167614"/>
        <dbReference type="EC" id="2.1.1.296"/>
    </reaction>
</comment>
<comment type="caution">
    <text evidence="10">The sequence shown here is derived from an EMBL/GenBank/DDBJ whole genome shotgun (WGS) entry which is preliminary data.</text>
</comment>
<feature type="binding site" evidence="7">
    <location>
        <position position="304"/>
    </location>
    <ligand>
        <name>S-adenosyl-L-methionine</name>
        <dbReference type="ChEBI" id="CHEBI:59789"/>
    </ligand>
</feature>
<dbReference type="InterPro" id="IPR029063">
    <property type="entry name" value="SAM-dependent_MTases_sf"/>
</dbReference>
<dbReference type="GO" id="GO:0032259">
    <property type="term" value="P:methylation"/>
    <property type="evidence" value="ECO:0007669"/>
    <property type="project" value="UniProtKB-KW"/>
</dbReference>
<dbReference type="PROSITE" id="PS51614">
    <property type="entry name" value="SAM_MT_ADRIFT"/>
    <property type="match status" value="1"/>
</dbReference>
<protein>
    <recommendedName>
        <fullName evidence="2">Cap-specific mRNA (nucleoside-2'-O-)-methyltransferase 2</fullName>
        <ecNumber evidence="1">2.1.1.296</ecNumber>
    </recommendedName>
</protein>
<evidence type="ECO:0000256" key="6">
    <source>
        <dbReference type="ARBA" id="ARBA00049477"/>
    </source>
</evidence>
<feature type="binding site" evidence="7">
    <location>
        <position position="217"/>
    </location>
    <ligand>
        <name>S-adenosyl-L-methionine</name>
        <dbReference type="ChEBI" id="CHEBI:59789"/>
    </ligand>
</feature>
<evidence type="ECO:0000256" key="2">
    <source>
        <dbReference type="ARBA" id="ARBA00021134"/>
    </source>
</evidence>
<keyword evidence="4 7" id="KW-0808">Transferase</keyword>
<evidence type="ECO:0000256" key="4">
    <source>
        <dbReference type="ARBA" id="ARBA00022679"/>
    </source>
</evidence>
<reference evidence="10" key="1">
    <citation type="submission" date="2023-10" db="EMBL/GenBank/DDBJ databases">
        <title>Genome assemblies of two species of porcelain crab, Petrolisthes cinctipes and Petrolisthes manimaculis (Anomura: Porcellanidae).</title>
        <authorList>
            <person name="Angst P."/>
        </authorList>
    </citation>
    <scope>NUCLEOTIDE SEQUENCE</scope>
    <source>
        <strain evidence="10">PB745_01</strain>
        <tissue evidence="10">Gill</tissue>
    </source>
</reference>
<dbReference type="GO" id="GO:0120550">
    <property type="term" value="F:methyltransferase cap2 activity"/>
    <property type="evidence" value="ECO:0007669"/>
    <property type="project" value="UniProtKB-EC"/>
</dbReference>
<dbReference type="GO" id="GO:0005737">
    <property type="term" value="C:cytoplasm"/>
    <property type="evidence" value="ECO:0007669"/>
    <property type="project" value="TreeGrafter"/>
</dbReference>
<sequence>MEGEARKDVSKEKDGFSFRPQREKSSTIPKELKDASIFQQPKKWTSKNKRSRGNISGDTNNFPLLEYPDFIQAQLEVEEHFNKTFCFTQPSQPWILPPAHTMFSKPCWQDGELQKMKVSLNGTKKNLGEQEVSAWQLHTSNTNPAQKICSTVRCRSQAEMVTQAWLKFYEILNTYPIVPEDEMETEVNLLPEAPHKDTCHEEAQLPFNTLHLCEAPGAFITALNHYLVLNKPNIKWQWLGSTLNPYYEGTPLDQCITEDRFIYLTRDHWLFGRDNTGDLTKLENLDNIKEQARGLGPIHLVTGDGSFDCQANPAEQESMTHPLHLCETTAGLSVLTPGGSLVIKKFTFFESQSLCLMYFLCCVFREVHVYKPGTSKQGNSEVYVICLAFKGKEFCSEHLAKLLEVYGSETQLNVMFAEENLPKEFLQQMRECSAKFMSYQVNAIMRNLSLFEKMPDRDKQYNELLKSKATAVFFEQNYCVQIPKWKTITQGNANKSRFLLGSDWCKTYSSLLVRTSSLKSKIDILHTMLDSFMVQNSDENPMNTDAYTKSSFVFPKLDTIEFETIKGKPFQFIESSKFCSERVLRIYREITHVRVSVDSESQTEPQQMVSDDSLVATVLSHHPGAVVVKGEAIFAPHSRCQALEDAVVSLEEGYVLEGGSLVVVGAPLLSRLQCSLFLVLAAAFKKVWLYTGHIGTVLPVLVLDNLEPNGSEAVVHALHSAGWSPGTNNKSHHTLLQLVALPSLLAHQPLQAVHQYNAHLCSHLATVLKSSISLKVN</sequence>
<dbReference type="GO" id="GO:0005634">
    <property type="term" value="C:nucleus"/>
    <property type="evidence" value="ECO:0007669"/>
    <property type="project" value="TreeGrafter"/>
</dbReference>
<evidence type="ECO:0000313" key="10">
    <source>
        <dbReference type="EMBL" id="KAK3864384.1"/>
    </source>
</evidence>
<evidence type="ECO:0000256" key="7">
    <source>
        <dbReference type="PROSITE-ProRule" id="PRU00946"/>
    </source>
</evidence>
<evidence type="ECO:0000256" key="8">
    <source>
        <dbReference type="SAM" id="MobiDB-lite"/>
    </source>
</evidence>
<dbReference type="PANTHER" id="PTHR16121">
    <property type="entry name" value="CAP-SPECIFIC MRNA (NUCLEOSIDE-2'-O-)-METHYLTRANSFERASE 1-RELATED"/>
    <property type="match status" value="1"/>
</dbReference>
<dbReference type="PANTHER" id="PTHR16121:SF2">
    <property type="entry name" value="CAP-SPECIFIC MRNA (NUCLEOSIDE-2'-O-)-METHYLTRANSFERASE 2"/>
    <property type="match status" value="1"/>
</dbReference>
<organism evidence="10 11">
    <name type="scientific">Petrolisthes cinctipes</name>
    <name type="common">Flat porcelain crab</name>
    <dbReference type="NCBI Taxonomy" id="88211"/>
    <lineage>
        <taxon>Eukaryota</taxon>
        <taxon>Metazoa</taxon>
        <taxon>Ecdysozoa</taxon>
        <taxon>Arthropoda</taxon>
        <taxon>Crustacea</taxon>
        <taxon>Multicrustacea</taxon>
        <taxon>Malacostraca</taxon>
        <taxon>Eumalacostraca</taxon>
        <taxon>Eucarida</taxon>
        <taxon>Decapoda</taxon>
        <taxon>Pleocyemata</taxon>
        <taxon>Anomura</taxon>
        <taxon>Galatheoidea</taxon>
        <taxon>Porcellanidae</taxon>
        <taxon>Petrolisthes</taxon>
    </lineage>
</organism>
<dbReference type="SUPFAM" id="SSF53335">
    <property type="entry name" value="S-adenosyl-L-methionine-dependent methyltransferases"/>
    <property type="match status" value="1"/>
</dbReference>
<evidence type="ECO:0000256" key="3">
    <source>
        <dbReference type="ARBA" id="ARBA00022603"/>
    </source>
</evidence>
<gene>
    <name evidence="10" type="ORF">Pcinc_029930</name>
</gene>
<dbReference type="InterPro" id="IPR050851">
    <property type="entry name" value="mRNA_Cap_2O-Ribose_MeTrfase"/>
</dbReference>
<dbReference type="InterPro" id="IPR025807">
    <property type="entry name" value="Adrift-typ_MeTrfase"/>
</dbReference>
<name>A0AAE1K573_PETCI</name>
<dbReference type="EMBL" id="JAWQEG010003806">
    <property type="protein sequence ID" value="KAK3864384.1"/>
    <property type="molecule type" value="Genomic_DNA"/>
</dbReference>
<feature type="region of interest" description="Disordered" evidence="8">
    <location>
        <begin position="1"/>
        <end position="57"/>
    </location>
</feature>
<accession>A0AAE1K573</accession>
<keyword evidence="11" id="KW-1185">Reference proteome</keyword>
<feature type="compositionally biased region" description="Basic and acidic residues" evidence="8">
    <location>
        <begin position="1"/>
        <end position="34"/>
    </location>
</feature>
<dbReference type="GO" id="GO:0004483">
    <property type="term" value="F:methyltransferase cap1 activity"/>
    <property type="evidence" value="ECO:0007669"/>
    <property type="project" value="UniProtKB-ARBA"/>
</dbReference>
<dbReference type="AlphaFoldDB" id="A0AAE1K573"/>
<dbReference type="Gene3D" id="3.40.50.12760">
    <property type="match status" value="1"/>
</dbReference>
<evidence type="ECO:0000256" key="1">
    <source>
        <dbReference type="ARBA" id="ARBA00012770"/>
    </source>
</evidence>
<dbReference type="Proteomes" id="UP001286313">
    <property type="component" value="Unassembled WGS sequence"/>
</dbReference>
<dbReference type="EC" id="2.1.1.296" evidence="1"/>
<evidence type="ECO:0000313" key="11">
    <source>
        <dbReference type="Proteomes" id="UP001286313"/>
    </source>
</evidence>
<dbReference type="InterPro" id="IPR002877">
    <property type="entry name" value="RNA_MeTrfase_FtsJ_dom"/>
</dbReference>
<evidence type="ECO:0000256" key="5">
    <source>
        <dbReference type="ARBA" id="ARBA00022691"/>
    </source>
</evidence>
<feature type="binding site" evidence="7">
    <location>
        <position position="236"/>
    </location>
    <ligand>
        <name>S-adenosyl-L-methionine</name>
        <dbReference type="ChEBI" id="CHEBI:59789"/>
    </ligand>
</feature>
<feature type="domain" description="Adrift-type SAM-dependent 2'-O-MTase" evidence="9">
    <location>
        <begin position="159"/>
        <end position="391"/>
    </location>
</feature>
<evidence type="ECO:0000259" key="9">
    <source>
        <dbReference type="PROSITE" id="PS51614"/>
    </source>
</evidence>
<feature type="active site" description="Proton acceptor" evidence="7">
    <location>
        <position position="344"/>
    </location>
</feature>